<protein>
    <submittedName>
        <fullName evidence="1">Uncharacterized protein</fullName>
    </submittedName>
</protein>
<sequence length="298" mass="33221">MECLLQYASAELAAALRRTADVEEILAAHMARVQRAWPDLDVGRDAYLRHLAALLESLPRETVGSVLAQLFAEDLYLALACAQGHPRALAHFDRTHLKAAVTHVRCSKMSHVDEAELEQRLREKLLVSDAQSIPKIATYAGRGPLAAWVRVAATRIALSMRRRATAKGETDAEALLEFAAADNPELEHLRATYADAFRAAFHDALVALAPEERNLLRLSVNERLTGEAIARVFGIHRATVVRKLHATRDALFRGMRRKLTERLRLEESEFESLMRNLVNQFDVSIHRVLTETPTPGSG</sequence>
<dbReference type="InterPro" id="IPR011745">
    <property type="entry name" value="RNA_pol_sigma70_MYXXA"/>
</dbReference>
<evidence type="ECO:0000313" key="1">
    <source>
        <dbReference type="EMBL" id="WXA91366.1"/>
    </source>
</evidence>
<gene>
    <name evidence="1" type="ORF">LZC95_33535</name>
</gene>
<dbReference type="EMBL" id="CP089982">
    <property type="protein sequence ID" value="WXA91366.1"/>
    <property type="molecule type" value="Genomic_DNA"/>
</dbReference>
<evidence type="ECO:0000313" key="2">
    <source>
        <dbReference type="Proteomes" id="UP001379533"/>
    </source>
</evidence>
<dbReference type="InterPro" id="IPR013324">
    <property type="entry name" value="RNA_pol_sigma_r3/r4-like"/>
</dbReference>
<accession>A0ABZ2JY24</accession>
<keyword evidence="2" id="KW-1185">Reference proteome</keyword>
<dbReference type="SUPFAM" id="SSF88659">
    <property type="entry name" value="Sigma3 and sigma4 domains of RNA polymerase sigma factors"/>
    <property type="match status" value="1"/>
</dbReference>
<organism evidence="1 2">
    <name type="scientific">Pendulispora brunnea</name>
    <dbReference type="NCBI Taxonomy" id="2905690"/>
    <lineage>
        <taxon>Bacteria</taxon>
        <taxon>Pseudomonadati</taxon>
        <taxon>Myxococcota</taxon>
        <taxon>Myxococcia</taxon>
        <taxon>Myxococcales</taxon>
        <taxon>Sorangiineae</taxon>
        <taxon>Pendulisporaceae</taxon>
        <taxon>Pendulispora</taxon>
    </lineage>
</organism>
<reference evidence="1 2" key="1">
    <citation type="submission" date="2021-12" db="EMBL/GenBank/DDBJ databases">
        <title>Discovery of the Pendulisporaceae a myxobacterial family with distinct sporulation behavior and unique specialized metabolism.</title>
        <authorList>
            <person name="Garcia R."/>
            <person name="Popoff A."/>
            <person name="Bader C.D."/>
            <person name="Loehr J."/>
            <person name="Walesch S."/>
            <person name="Walt C."/>
            <person name="Boldt J."/>
            <person name="Bunk B."/>
            <person name="Haeckl F.J.F.P.J."/>
            <person name="Gunesch A.P."/>
            <person name="Birkelbach J."/>
            <person name="Nuebel U."/>
            <person name="Pietschmann T."/>
            <person name="Bach T."/>
            <person name="Mueller R."/>
        </authorList>
    </citation>
    <scope>NUCLEOTIDE SEQUENCE [LARGE SCALE GENOMIC DNA]</scope>
    <source>
        <strain evidence="1 2">MSr12523</strain>
    </source>
</reference>
<dbReference type="InterPro" id="IPR036388">
    <property type="entry name" value="WH-like_DNA-bd_sf"/>
</dbReference>
<dbReference type="RefSeq" id="WP_394841986.1">
    <property type="nucleotide sequence ID" value="NZ_CP089982.1"/>
</dbReference>
<name>A0ABZ2JY24_9BACT</name>
<proteinExistence type="predicted"/>
<dbReference type="Proteomes" id="UP001379533">
    <property type="component" value="Chromosome"/>
</dbReference>
<dbReference type="NCBIfam" id="TIGR03001">
    <property type="entry name" value="Sig-70_gmx1"/>
    <property type="match status" value="1"/>
</dbReference>
<dbReference type="Gene3D" id="1.10.10.10">
    <property type="entry name" value="Winged helix-like DNA-binding domain superfamily/Winged helix DNA-binding domain"/>
    <property type="match status" value="1"/>
</dbReference>